<protein>
    <submittedName>
        <fullName evidence="3">Uncharacterized protein</fullName>
    </submittedName>
</protein>
<feature type="compositionally biased region" description="Low complexity" evidence="1">
    <location>
        <begin position="601"/>
        <end position="625"/>
    </location>
</feature>
<evidence type="ECO:0000256" key="1">
    <source>
        <dbReference type="SAM" id="MobiDB-lite"/>
    </source>
</evidence>
<feature type="region of interest" description="Disordered" evidence="1">
    <location>
        <begin position="596"/>
        <end position="671"/>
    </location>
</feature>
<feature type="transmembrane region" description="Helical" evidence="2">
    <location>
        <begin position="406"/>
        <end position="428"/>
    </location>
</feature>
<feature type="compositionally biased region" description="Low complexity" evidence="1">
    <location>
        <begin position="476"/>
        <end position="487"/>
    </location>
</feature>
<feature type="region of interest" description="Disordered" evidence="1">
    <location>
        <begin position="476"/>
        <end position="495"/>
    </location>
</feature>
<organism evidence="3">
    <name type="scientific">Chromera velia CCMP2878</name>
    <dbReference type="NCBI Taxonomy" id="1169474"/>
    <lineage>
        <taxon>Eukaryota</taxon>
        <taxon>Sar</taxon>
        <taxon>Alveolata</taxon>
        <taxon>Colpodellida</taxon>
        <taxon>Chromeraceae</taxon>
        <taxon>Chromera</taxon>
    </lineage>
</organism>
<dbReference type="AlphaFoldDB" id="A0A0G4HDE4"/>
<feature type="region of interest" description="Disordered" evidence="1">
    <location>
        <begin position="559"/>
        <end position="583"/>
    </location>
</feature>
<reference evidence="3" key="1">
    <citation type="submission" date="2014-11" db="EMBL/GenBank/DDBJ databases">
        <authorList>
            <person name="Otto D Thomas"/>
            <person name="Naeem Raeece"/>
        </authorList>
    </citation>
    <scope>NUCLEOTIDE SEQUENCE</scope>
</reference>
<keyword evidence="2" id="KW-0472">Membrane</keyword>
<sequence length="671" mass="75812">MFKNFTMSILNRFYSGWQDIQQFSALTANVIATFNGRVTRSEFSSLRFWEHSPVVQNVAFVPRVTAEVEEKFLREGKQNSVKGEAFSFKGPSSTEPAFFPVHFIEPSSCWWDILGLRSTVDDMEFVRETAAQKGGFVVSNRVELAPSFAKDAFGREPSEEEKKHTLKELCDGCPTKYEDPQKGVVVWVPLYKDYECSGQSLSVSSWDQDYHESLAGLSEVPGERPFAVTEKRIRETEGKETELPLFGFVTLGLSLPQFLRSVLRDQDASDVWVTLYSQETVFQGDKRNWLDAETTDDPVEQLRKQPAIYLTHYCFAEHAREQKRGERGCPSYGEMEDRLLRAENVVTLDQWRQTLDPNECPIQASCDDDGGCQAVKGFEVAPGKWWFLEIRTLPAFVKARRTPLPWVVFGIAILTIFIDYFTLFLSWIQFIGRQFAKICSRCCCCPNRKRKSSTPGQRTEMEGKSAAAGLQSLSRLQSSQQQQSQQQTEKEKDTMQGKCTLSKSLYEKICLEEAVNATPAESLNIDTESPKEHTGFLKEQPPPQITVELPIPQDHDTISESEFSSAHHCSLGSPKTSPKLGKTNTFFDAIHHYHRRTETDSSSARSPSGCSSPCPSKEDSPVSVVEVEEARKQKGEDEEESEDEEQIDVEIDVNEDQEGQISLPYPTSSVV</sequence>
<dbReference type="InterPro" id="IPR042240">
    <property type="entry name" value="CHASE_sf"/>
</dbReference>
<feature type="compositionally biased region" description="Acidic residues" evidence="1">
    <location>
        <begin position="636"/>
        <end position="658"/>
    </location>
</feature>
<dbReference type="VEuPathDB" id="CryptoDB:Cvel_6421"/>
<keyword evidence="2" id="KW-0812">Transmembrane</keyword>
<dbReference type="Gene3D" id="3.30.450.350">
    <property type="entry name" value="CHASE domain"/>
    <property type="match status" value="1"/>
</dbReference>
<evidence type="ECO:0000256" key="2">
    <source>
        <dbReference type="SAM" id="Phobius"/>
    </source>
</evidence>
<proteinExistence type="predicted"/>
<accession>A0A0G4HDE4</accession>
<dbReference type="EMBL" id="CDMZ01002364">
    <property type="protein sequence ID" value="CEM42038.1"/>
    <property type="molecule type" value="Genomic_DNA"/>
</dbReference>
<evidence type="ECO:0000313" key="3">
    <source>
        <dbReference type="EMBL" id="CEM42038.1"/>
    </source>
</evidence>
<keyword evidence="2" id="KW-1133">Transmembrane helix</keyword>
<name>A0A0G4HDE4_9ALVE</name>
<gene>
    <name evidence="3" type="ORF">Cvel_6421</name>
</gene>